<name>A0ABW4SUN7_9ACTN</name>
<comment type="caution">
    <text evidence="1">The sequence shown here is derived from an EMBL/GenBank/DDBJ whole genome shotgun (WGS) entry which is preliminary data.</text>
</comment>
<evidence type="ECO:0000313" key="1">
    <source>
        <dbReference type="EMBL" id="MFD1932381.1"/>
    </source>
</evidence>
<keyword evidence="2" id="KW-1185">Reference proteome</keyword>
<reference evidence="2" key="1">
    <citation type="journal article" date="2019" name="Int. J. Syst. Evol. Microbiol.">
        <title>The Global Catalogue of Microorganisms (GCM) 10K type strain sequencing project: providing services to taxonomists for standard genome sequencing and annotation.</title>
        <authorList>
            <consortium name="The Broad Institute Genomics Platform"/>
            <consortium name="The Broad Institute Genome Sequencing Center for Infectious Disease"/>
            <person name="Wu L."/>
            <person name="Ma J."/>
        </authorList>
    </citation>
    <scope>NUCLEOTIDE SEQUENCE [LARGE SCALE GENOMIC DNA]</scope>
    <source>
        <strain evidence="2">ICMP 6774ER</strain>
    </source>
</reference>
<sequence length="70" mass="7963">MLCLHILQSCLGMINALMIQDTLALPEWADVLTDVNRRGLTPLFHTNMTPYGEIQLRTDRRLELSDLPAI</sequence>
<protein>
    <recommendedName>
        <fullName evidence="3">Tn3 transposase DDE domain-containing protein</fullName>
    </recommendedName>
</protein>
<dbReference type="EMBL" id="JBHUFV010000020">
    <property type="protein sequence ID" value="MFD1932381.1"/>
    <property type="molecule type" value="Genomic_DNA"/>
</dbReference>
<dbReference type="RefSeq" id="WP_379572441.1">
    <property type="nucleotide sequence ID" value="NZ_JBHUFV010000020.1"/>
</dbReference>
<dbReference type="Proteomes" id="UP001597368">
    <property type="component" value="Unassembled WGS sequence"/>
</dbReference>
<evidence type="ECO:0008006" key="3">
    <source>
        <dbReference type="Google" id="ProtNLM"/>
    </source>
</evidence>
<gene>
    <name evidence="1" type="ORF">ACFSKW_12940</name>
</gene>
<accession>A0ABW4SUN7</accession>
<organism evidence="1 2">
    <name type="scientific">Nonomuraea mangrovi</name>
    <dbReference type="NCBI Taxonomy" id="2316207"/>
    <lineage>
        <taxon>Bacteria</taxon>
        <taxon>Bacillati</taxon>
        <taxon>Actinomycetota</taxon>
        <taxon>Actinomycetes</taxon>
        <taxon>Streptosporangiales</taxon>
        <taxon>Streptosporangiaceae</taxon>
        <taxon>Nonomuraea</taxon>
    </lineage>
</organism>
<proteinExistence type="predicted"/>
<evidence type="ECO:0000313" key="2">
    <source>
        <dbReference type="Proteomes" id="UP001597368"/>
    </source>
</evidence>